<feature type="non-terminal residue" evidence="1">
    <location>
        <position position="152"/>
    </location>
</feature>
<name>A0A0F8Y3V2_9ZZZZ</name>
<organism evidence="1">
    <name type="scientific">marine sediment metagenome</name>
    <dbReference type="NCBI Taxonomy" id="412755"/>
    <lineage>
        <taxon>unclassified sequences</taxon>
        <taxon>metagenomes</taxon>
        <taxon>ecological metagenomes</taxon>
    </lineage>
</organism>
<dbReference type="EMBL" id="LAZR01070291">
    <property type="protein sequence ID" value="KKK42931.1"/>
    <property type="molecule type" value="Genomic_DNA"/>
</dbReference>
<gene>
    <name evidence="1" type="ORF">LCGC14_3169290</name>
</gene>
<proteinExistence type="predicted"/>
<evidence type="ECO:0000313" key="1">
    <source>
        <dbReference type="EMBL" id="KKK42931.1"/>
    </source>
</evidence>
<comment type="caution">
    <text evidence="1">The sequence shown here is derived from an EMBL/GenBank/DDBJ whole genome shotgun (WGS) entry which is preliminary data.</text>
</comment>
<protein>
    <submittedName>
        <fullName evidence="1">Uncharacterized protein</fullName>
    </submittedName>
</protein>
<dbReference type="AlphaFoldDB" id="A0A0F8Y3V2"/>
<sequence>MAETYAKAFDDVFQEIEQARARLLNGGKPTEMEQDIWKETPVSPREFFISPDFVNDTRDPYAPGTEVWPVVREDIEHIFSGPDKFGNSSYFPICNTYLNVSGYGVGKSAGVAWIDTYYTYLLLNLKDPRKYYGLKATFLFLNVAPTEAKAND</sequence>
<reference evidence="1" key="1">
    <citation type="journal article" date="2015" name="Nature">
        <title>Complex archaea that bridge the gap between prokaryotes and eukaryotes.</title>
        <authorList>
            <person name="Spang A."/>
            <person name="Saw J.H."/>
            <person name="Jorgensen S.L."/>
            <person name="Zaremba-Niedzwiedzka K."/>
            <person name="Martijn J."/>
            <person name="Lind A.E."/>
            <person name="van Eijk R."/>
            <person name="Schleper C."/>
            <person name="Guy L."/>
            <person name="Ettema T.J."/>
        </authorList>
    </citation>
    <scope>NUCLEOTIDE SEQUENCE</scope>
</reference>
<accession>A0A0F8Y3V2</accession>